<geneLocation type="mitochondrion" evidence="2"/>
<evidence type="ECO:0000256" key="1">
    <source>
        <dbReference type="SAM" id="MobiDB-lite"/>
    </source>
</evidence>
<protein>
    <recommendedName>
        <fullName evidence="4">No apical meristem-associated C-terminal domain-containing protein</fullName>
    </recommendedName>
</protein>
<gene>
    <name evidence="2" type="ORF">PLBR_LOCUS3512</name>
</gene>
<keyword evidence="2" id="KW-0496">Mitochondrion</keyword>
<accession>A0A3P3Y830</accession>
<name>A0A3P3Y830_PLABS</name>
<dbReference type="AlphaFoldDB" id="A0A3P3Y830"/>
<feature type="region of interest" description="Disordered" evidence="1">
    <location>
        <begin position="85"/>
        <end position="105"/>
    </location>
</feature>
<dbReference type="PANTHER" id="PTHR45125:SF3">
    <property type="entry name" value="NO-APICAL-MERISTEM-ASSOCIATED CARBOXY-TERMINAL DOMAIN PROTEIN"/>
    <property type="match status" value="1"/>
</dbReference>
<reference evidence="2 3" key="1">
    <citation type="submission" date="2018-03" db="EMBL/GenBank/DDBJ databases">
        <authorList>
            <person name="Fogelqvist J."/>
        </authorList>
    </citation>
    <scope>NUCLEOTIDE SEQUENCE [LARGE SCALE GENOMIC DNA]</scope>
</reference>
<dbReference type="EMBL" id="OVEO01000005">
    <property type="protein sequence ID" value="SPQ96297.1"/>
    <property type="molecule type" value="Genomic_DNA"/>
</dbReference>
<evidence type="ECO:0008006" key="4">
    <source>
        <dbReference type="Google" id="ProtNLM"/>
    </source>
</evidence>
<evidence type="ECO:0000313" key="3">
    <source>
        <dbReference type="Proteomes" id="UP000290189"/>
    </source>
</evidence>
<dbReference type="PANTHER" id="PTHR45125">
    <property type="entry name" value="F21J9.4-RELATED"/>
    <property type="match status" value="1"/>
</dbReference>
<proteinExistence type="predicted"/>
<evidence type="ECO:0000313" key="2">
    <source>
        <dbReference type="EMBL" id="SPQ96297.1"/>
    </source>
</evidence>
<organism evidence="2 3">
    <name type="scientific">Plasmodiophora brassicae</name>
    <name type="common">Clubroot disease agent</name>
    <dbReference type="NCBI Taxonomy" id="37360"/>
    <lineage>
        <taxon>Eukaryota</taxon>
        <taxon>Sar</taxon>
        <taxon>Rhizaria</taxon>
        <taxon>Endomyxa</taxon>
        <taxon>Phytomyxea</taxon>
        <taxon>Plasmodiophorida</taxon>
        <taxon>Plasmodiophoridae</taxon>
        <taxon>Plasmodiophora</taxon>
    </lineage>
</organism>
<sequence>MLCAQTPKLILLSRGVSNRWTEINKSAQQFSGVLSEINALNESGTNQEDKEKKAKAVFLTTYGAVFVHGEVHNILSCCPKWQQLPGTLTPKKRPRDEAYDEDTPAKAERPIRVKAAKLAATESTSTSPGNGTSAAIVQAKSELQGVQNTMRDFMLLKMLSMNEENLSEPKRASTSSIDHAAYTDKQIRMTRMLSIPRQ</sequence>
<dbReference type="Proteomes" id="UP000290189">
    <property type="component" value="Unassembled WGS sequence"/>
</dbReference>